<evidence type="ECO:0000259" key="1">
    <source>
        <dbReference type="Pfam" id="PF13471"/>
    </source>
</evidence>
<dbReference type="Pfam" id="PF13471">
    <property type="entry name" value="Transglut_core3"/>
    <property type="match status" value="1"/>
</dbReference>
<dbReference type="SUPFAM" id="SSF54001">
    <property type="entry name" value="Cysteine proteinases"/>
    <property type="match status" value="1"/>
</dbReference>
<evidence type="ECO:0000313" key="2">
    <source>
        <dbReference type="EMBL" id="QPD05322.1"/>
    </source>
</evidence>
<dbReference type="Proteomes" id="UP000593737">
    <property type="component" value="Chromosome"/>
</dbReference>
<accession>A0A7S8FGB6</accession>
<name>A0A7S8FGB6_9BACT</name>
<evidence type="ECO:0000313" key="3">
    <source>
        <dbReference type="Proteomes" id="UP000593737"/>
    </source>
</evidence>
<gene>
    <name evidence="2" type="ORF">Nkreftii_003096</name>
</gene>
<dbReference type="KEGG" id="nkf:Nkreftii_003096"/>
<dbReference type="NCBIfam" id="NF033537">
    <property type="entry name" value="lasso_biosyn_B2"/>
    <property type="match status" value="1"/>
</dbReference>
<dbReference type="EMBL" id="CP047423">
    <property type="protein sequence ID" value="QPD05322.1"/>
    <property type="molecule type" value="Genomic_DNA"/>
</dbReference>
<dbReference type="InterPro" id="IPR053521">
    <property type="entry name" value="McjB-like"/>
</dbReference>
<feature type="domain" description="Microcin J25-processing protein McjB C-terminal" evidence="1">
    <location>
        <begin position="22"/>
        <end position="135"/>
    </location>
</feature>
<proteinExistence type="predicted"/>
<dbReference type="InterPro" id="IPR038765">
    <property type="entry name" value="Papain-like_cys_pep_sf"/>
</dbReference>
<organism evidence="2 3">
    <name type="scientific">Candidatus Nitrospira kreftii</name>
    <dbReference type="NCBI Taxonomy" id="2652173"/>
    <lineage>
        <taxon>Bacteria</taxon>
        <taxon>Pseudomonadati</taxon>
        <taxon>Nitrospirota</taxon>
        <taxon>Nitrospiria</taxon>
        <taxon>Nitrospirales</taxon>
        <taxon>Nitrospiraceae</taxon>
        <taxon>Nitrospira</taxon>
    </lineage>
</organism>
<reference evidence="2 3" key="1">
    <citation type="journal article" date="2020" name="ISME J.">
        <title>Enrichment and physiological characterization of a novel comammox Nitrospira indicates ammonium inhibition of complete nitrification.</title>
        <authorList>
            <person name="Sakoula D."/>
            <person name="Koch H."/>
            <person name="Frank J."/>
            <person name="Jetten M.S.M."/>
            <person name="van Kessel M.A.H.J."/>
            <person name="Lucker S."/>
        </authorList>
    </citation>
    <scope>NUCLEOTIDE SEQUENCE [LARGE SCALE GENOMIC DNA]</scope>
    <source>
        <strain evidence="2">Comreactor17</strain>
    </source>
</reference>
<protein>
    <recommendedName>
        <fullName evidence="1">Microcin J25-processing protein McjB C-terminal domain-containing protein</fullName>
    </recommendedName>
</protein>
<dbReference type="AlphaFoldDB" id="A0A7S8FGB6"/>
<dbReference type="InterPro" id="IPR032708">
    <property type="entry name" value="McjB_C"/>
</dbReference>
<sequence length="161" mass="18724">MGPIGFSLVGKYWTILRVGVVLLQIRIALRFQTLPNVLDQVRPLSTRAEPDDAEMKVLTYYIDRWLRLFPYNTRGNCFPRALALYRFARQLGYPVRFHCGVRREAAGLDGHAWVTLDSEAFHEPGTHWQYFTVTFSYPHDLTQPVGRDSLIRPQRFPVMEP</sequence>